<feature type="transmembrane region" description="Helical" evidence="1">
    <location>
        <begin position="66"/>
        <end position="84"/>
    </location>
</feature>
<dbReference type="Gene3D" id="3.40.50.10330">
    <property type="entry name" value="Probable inorganic polyphosphate/atp-NAD kinase, domain 1"/>
    <property type="match status" value="1"/>
</dbReference>
<keyword evidence="4" id="KW-1185">Reference proteome</keyword>
<organism evidence="3 4">
    <name type="scientific">Catenulispora subtropica</name>
    <dbReference type="NCBI Taxonomy" id="450798"/>
    <lineage>
        <taxon>Bacteria</taxon>
        <taxon>Bacillati</taxon>
        <taxon>Actinomycetota</taxon>
        <taxon>Actinomycetes</taxon>
        <taxon>Catenulisporales</taxon>
        <taxon>Catenulisporaceae</taxon>
        <taxon>Catenulispora</taxon>
    </lineage>
</organism>
<feature type="transmembrane region" description="Helical" evidence="1">
    <location>
        <begin position="91"/>
        <end position="109"/>
    </location>
</feature>
<accession>A0ABN2S6E7</accession>
<dbReference type="Proteomes" id="UP001499854">
    <property type="component" value="Unassembled WGS sequence"/>
</dbReference>
<evidence type="ECO:0000313" key="3">
    <source>
        <dbReference type="EMBL" id="GAA1980560.1"/>
    </source>
</evidence>
<dbReference type="InterPro" id="IPR017438">
    <property type="entry name" value="ATP-NAD_kinase_N"/>
</dbReference>
<keyword evidence="1" id="KW-0472">Membrane</keyword>
<dbReference type="PROSITE" id="PS50146">
    <property type="entry name" value="DAGK"/>
    <property type="match status" value="1"/>
</dbReference>
<gene>
    <name evidence="3" type="ORF">GCM10009838_47170</name>
</gene>
<dbReference type="Pfam" id="PF00781">
    <property type="entry name" value="DAGK_cat"/>
    <property type="match status" value="1"/>
</dbReference>
<dbReference type="EMBL" id="BAAAQM010000027">
    <property type="protein sequence ID" value="GAA1980560.1"/>
    <property type="molecule type" value="Genomic_DNA"/>
</dbReference>
<feature type="transmembrane region" description="Helical" evidence="1">
    <location>
        <begin position="115"/>
        <end position="136"/>
    </location>
</feature>
<name>A0ABN2S6E7_9ACTN</name>
<sequence length="471" mass="49243">MSHLRIPQVGSIVVGMGAAATKADAKAATEHDRRARTLAQAAVFSAVAAVVFLLTVVLLYQGVWLLLTGLAALVVAGVGAWWFVSRRGVPRWIGAAVAVAAPITVIVLYTGDGFWFDSVIVVALWALALACGRSALRIDAARRAAALESVPAPPLRHPVLIMNPKSGGGKVGRFGLVEKAGALGAEVVVLDTSQPQDVEGIARRAVAEGADLLGVAGGDGTQALVASVAAEHDLPFLVISAGTRNHFAMDLGLDRDDPSTCLDALRDGEELRIDLGDLAGRPFVNTASFGAYAQIVQNPEYRDSKSGTMLNELPDLLTGDEGAEALRAEADGDRLPRPQVLLVTNNPYGETETLGGGRRPRLDRGVLGVVAVHVEGSIDAAQLAVLGTSSRSVTVRTAHEVRVDAEAGTIPVAVDGEALNLEPPVVCTIRPGVLRVRVPRDRPGAVPEPVKVDWRTVGALAVGRTGTDPRR</sequence>
<feature type="transmembrane region" description="Helical" evidence="1">
    <location>
        <begin position="41"/>
        <end position="60"/>
    </location>
</feature>
<reference evidence="3 4" key="1">
    <citation type="journal article" date="2019" name="Int. J. Syst. Evol. Microbiol.">
        <title>The Global Catalogue of Microorganisms (GCM) 10K type strain sequencing project: providing services to taxonomists for standard genome sequencing and annotation.</title>
        <authorList>
            <consortium name="The Broad Institute Genomics Platform"/>
            <consortium name="The Broad Institute Genome Sequencing Center for Infectious Disease"/>
            <person name="Wu L."/>
            <person name="Ma J."/>
        </authorList>
    </citation>
    <scope>NUCLEOTIDE SEQUENCE [LARGE SCALE GENOMIC DNA]</scope>
    <source>
        <strain evidence="3 4">JCM 16013</strain>
    </source>
</reference>
<protein>
    <recommendedName>
        <fullName evidence="2">DAGKc domain-containing protein</fullName>
    </recommendedName>
</protein>
<dbReference type="InterPro" id="IPR016064">
    <property type="entry name" value="NAD/diacylglycerol_kinase_sf"/>
</dbReference>
<comment type="caution">
    <text evidence="3">The sequence shown here is derived from an EMBL/GenBank/DDBJ whole genome shotgun (WGS) entry which is preliminary data.</text>
</comment>
<evidence type="ECO:0000259" key="2">
    <source>
        <dbReference type="PROSITE" id="PS50146"/>
    </source>
</evidence>
<keyword evidence="1" id="KW-0812">Transmembrane</keyword>
<dbReference type="InterPro" id="IPR001206">
    <property type="entry name" value="Diacylglycerol_kinase_cat_dom"/>
</dbReference>
<dbReference type="SUPFAM" id="SSF111331">
    <property type="entry name" value="NAD kinase/diacylglycerol kinase-like"/>
    <property type="match status" value="1"/>
</dbReference>
<dbReference type="Gene3D" id="2.60.200.40">
    <property type="match status" value="1"/>
</dbReference>
<proteinExistence type="predicted"/>
<keyword evidence="1" id="KW-1133">Transmembrane helix</keyword>
<feature type="domain" description="DAGKc" evidence="2">
    <location>
        <begin position="153"/>
        <end position="282"/>
    </location>
</feature>
<evidence type="ECO:0000313" key="4">
    <source>
        <dbReference type="Proteomes" id="UP001499854"/>
    </source>
</evidence>
<evidence type="ECO:0000256" key="1">
    <source>
        <dbReference type="SAM" id="Phobius"/>
    </source>
</evidence>